<reference evidence="1" key="1">
    <citation type="submission" date="2021-10" db="EMBL/GenBank/DDBJ databases">
        <title>Tamlana sargassums sp. nov., and Tamlana laminarinivorans sp. nov., two new bacteria isolated from the brown alga.</title>
        <authorList>
            <person name="Li J."/>
        </authorList>
    </citation>
    <scope>NUCLEOTIDE SEQUENCE</scope>
    <source>
        <strain evidence="1">PT2-4</strain>
    </source>
</reference>
<organism evidence="1 2">
    <name type="scientific">Neotamlana laminarinivorans</name>
    <dbReference type="NCBI Taxonomy" id="2883124"/>
    <lineage>
        <taxon>Bacteria</taxon>
        <taxon>Pseudomonadati</taxon>
        <taxon>Bacteroidota</taxon>
        <taxon>Flavobacteriia</taxon>
        <taxon>Flavobacteriales</taxon>
        <taxon>Flavobacteriaceae</taxon>
        <taxon>Neotamlana</taxon>
    </lineage>
</organism>
<comment type="caution">
    <text evidence="1">The sequence shown here is derived from an EMBL/GenBank/DDBJ whole genome shotgun (WGS) entry which is preliminary data.</text>
</comment>
<dbReference type="InterPro" id="IPR034660">
    <property type="entry name" value="DinB/YfiT-like"/>
</dbReference>
<dbReference type="RefSeq" id="WP_226543734.1">
    <property type="nucleotide sequence ID" value="NZ_JAJAPW010000004.1"/>
</dbReference>
<dbReference type="EMBL" id="JAJAPW010000004">
    <property type="protein sequence ID" value="MCB4799222.1"/>
    <property type="molecule type" value="Genomic_DNA"/>
</dbReference>
<evidence type="ECO:0000313" key="2">
    <source>
        <dbReference type="Proteomes" id="UP001139199"/>
    </source>
</evidence>
<accession>A0A9X1I2P9</accession>
<dbReference type="Proteomes" id="UP001139199">
    <property type="component" value="Unassembled WGS sequence"/>
</dbReference>
<dbReference type="AlphaFoldDB" id="A0A9X1I2P9"/>
<name>A0A9X1I2P9_9FLAO</name>
<gene>
    <name evidence="1" type="ORF">LG649_10215</name>
</gene>
<protein>
    <submittedName>
        <fullName evidence="1">DUF1569 domain-containing protein</fullName>
    </submittedName>
</protein>
<proteinExistence type="predicted"/>
<dbReference type="Gene3D" id="1.20.120.450">
    <property type="entry name" value="dinb family like domain"/>
    <property type="match status" value="1"/>
</dbReference>
<evidence type="ECO:0000313" key="1">
    <source>
        <dbReference type="EMBL" id="MCB4799222.1"/>
    </source>
</evidence>
<sequence>MKSIFETEAKDELINRLNKLTDKNEAKWGKMNAGQMVWHCQGPLDIMLQNKSFGMKSSWIAKLLFKKSLYNDKPWRKNLPTSKFLKTNENKDVNSEKIILLKLIDEVYNQRNKESWHPHPAFGYFTPAQWGQMQYKHLDHHLKQFGID</sequence>
<keyword evidence="2" id="KW-1185">Reference proteome</keyword>
<dbReference type="Pfam" id="PF07606">
    <property type="entry name" value="DUF1569"/>
    <property type="match status" value="1"/>
</dbReference>
<dbReference type="InterPro" id="IPR011463">
    <property type="entry name" value="DUF1569"/>
</dbReference>